<sequence>MTYGICFHKLSAMKKVFILQKEVDSIAIQSSICNIADANTLFFKK</sequence>
<dbReference type="KEGG" id="bcb:BCB4264_A3607"/>
<evidence type="ECO:0000313" key="1">
    <source>
        <dbReference type="EMBL" id="ACK60064.1"/>
    </source>
</evidence>
<dbReference type="Proteomes" id="UP000007096">
    <property type="component" value="Chromosome"/>
</dbReference>
<protein>
    <submittedName>
        <fullName evidence="1">Transposase</fullName>
    </submittedName>
</protein>
<dbReference type="HOGENOM" id="CLU_3195687_0_0_9"/>
<name>B7HAM1_BACC4</name>
<reference evidence="1 2" key="1">
    <citation type="submission" date="2008-10" db="EMBL/GenBank/DDBJ databases">
        <title>Genome sequence of Bacillus cereus B4264.</title>
        <authorList>
            <person name="Dodson R.J."/>
            <person name="Durkin A.S."/>
            <person name="Rosovitz M.J."/>
            <person name="Rasko D.A."/>
            <person name="Hoffmaster A."/>
            <person name="Ravel J."/>
            <person name="Sutton G."/>
        </authorList>
    </citation>
    <scope>NUCLEOTIDE SEQUENCE [LARGE SCALE GENOMIC DNA]</scope>
    <source>
        <strain evidence="1 2">B4264</strain>
    </source>
</reference>
<dbReference type="EMBL" id="CP001176">
    <property type="protein sequence ID" value="ACK60064.1"/>
    <property type="molecule type" value="Genomic_DNA"/>
</dbReference>
<gene>
    <name evidence="1" type="ordered locus">BCB4264_A3607</name>
</gene>
<accession>B7HAM1</accession>
<dbReference type="AlphaFoldDB" id="B7HAM1"/>
<organism evidence="1 2">
    <name type="scientific">Bacillus cereus (strain B4264)</name>
    <dbReference type="NCBI Taxonomy" id="405532"/>
    <lineage>
        <taxon>Bacteria</taxon>
        <taxon>Bacillati</taxon>
        <taxon>Bacillota</taxon>
        <taxon>Bacilli</taxon>
        <taxon>Bacillales</taxon>
        <taxon>Bacillaceae</taxon>
        <taxon>Bacillus</taxon>
        <taxon>Bacillus cereus group</taxon>
    </lineage>
</organism>
<proteinExistence type="predicted"/>
<evidence type="ECO:0000313" key="2">
    <source>
        <dbReference type="Proteomes" id="UP000007096"/>
    </source>
</evidence>